<evidence type="ECO:0000259" key="3">
    <source>
        <dbReference type="PROSITE" id="PS51376"/>
    </source>
</evidence>
<dbReference type="InterPro" id="IPR052446">
    <property type="entry name" value="B-cell_PI3K-Signaling_Adptrs"/>
</dbReference>
<proteinExistence type="predicted"/>
<feature type="domain" description="DBB" evidence="3">
    <location>
        <begin position="165"/>
        <end position="302"/>
    </location>
</feature>
<feature type="region of interest" description="Disordered" evidence="2">
    <location>
        <begin position="435"/>
        <end position="473"/>
    </location>
</feature>
<dbReference type="GO" id="GO:0005829">
    <property type="term" value="C:cytosol"/>
    <property type="evidence" value="ECO:0007669"/>
    <property type="project" value="TreeGrafter"/>
</dbReference>
<dbReference type="InterPro" id="IPR035897">
    <property type="entry name" value="Toll_tir_struct_dom_sf"/>
</dbReference>
<dbReference type="Gene3D" id="3.40.50.10140">
    <property type="entry name" value="Toll/interleukin-1 receptor homology (TIR) domain"/>
    <property type="match status" value="1"/>
</dbReference>
<evidence type="ECO:0000256" key="2">
    <source>
        <dbReference type="SAM" id="MobiDB-lite"/>
    </source>
</evidence>
<protein>
    <recommendedName>
        <fullName evidence="3">DBB domain-containing protein</fullName>
    </recommendedName>
</protein>
<dbReference type="Pfam" id="PF14545">
    <property type="entry name" value="DBB"/>
    <property type="match status" value="1"/>
</dbReference>
<feature type="compositionally biased region" description="Polar residues" evidence="2">
    <location>
        <begin position="489"/>
        <end position="502"/>
    </location>
</feature>
<feature type="compositionally biased region" description="Low complexity" evidence="2">
    <location>
        <begin position="503"/>
        <end position="512"/>
    </location>
</feature>
<dbReference type="PANTHER" id="PTHR16267:SF11">
    <property type="entry name" value="STUMPS, ISOFORM E"/>
    <property type="match status" value="1"/>
</dbReference>
<dbReference type="PROSITE" id="PS51376">
    <property type="entry name" value="DBB"/>
    <property type="match status" value="1"/>
</dbReference>
<gene>
    <name evidence="4" type="ORF">TTEB3V08_LOCUS1926</name>
</gene>
<dbReference type="InterPro" id="IPR017893">
    <property type="entry name" value="DBB_domain"/>
</dbReference>
<accession>A0A7R9FJS2</accession>
<sequence length="1360" mass="151167">MEDILIVSSRDSQAAALWVNYLTTCFNQISKQRNRPPFKVLTVSLEDVVGPGSIPASLEEKMVRVKLQIVIVCPQFLEQVYQHPAPALGKLLQPDRVLAMLLGVEEDNVTEQHRAALITYQQWCRLPVKDQDASFVGDFLEVAMGILAKVLRQSTAHTEKAMFSLLPKKVKEGQNKVIVLLNDPISKEDKIKVSVDKNGERIDATNVKRRNPFTLHFQMPACCLEVSMLVNVYVEKNGEPLGCRQVKCESRMRELDQMLRSWDNPLEFMCQTLGFSPGNKEHLDNFLVSALQRNLPPHFNLLHTPTGHPHRAHASPEEYPTLLHFAARFGLEKLSWQLLECPGGEQACEIRNVCELTPAEMAEGAGHTKLANALRGYMQMTELTSMYSYLKIMSEGNNKVAGFPGAEYHHPRPLSETYMIPPSIPRPVMDNYQVPPAARPFNPLSSSPQDTELEGYMEMRPPGPKTRPALDQPLRPSLDFLTTVALPASDTSSEPRSPSPVLTTHSTRSTSRQHLDQISLNSSRSDDEKHSGGGVKKSREQLSQGAQDQLLEIINDFKNNVFTISEVEKLVDSWKNRNDVQQSFKDKQEQLSQMRQEYERLQTQMKEQMKRPTPFDRIRGFFKGKPKGIQNTYLCVGNVFKFHVKETAGDSSSGSPADGSKVAASADNIPLCMRPVSSLSLHSTCSSSSSGRMSTVSGCSGISLGDSGTHSDPEDRKQMITLPYDGGKLGKGIANYEIPPAPRPIVTQQARRFSPPRYTPAPVKLTAATVPCTCIESKLSTFYCNNNNNNNNNYNINIDVCRNVLLSPCLVRISQRPSLMTGTVTSASEEYVGHLKKVRRLSPLVLSSASLKPILWDGGREGERHGLASQLTKVSFRANKNRRITENVDELTARVLTNTQDGASETNPTDTEYLTLELETGNGVKTPCGSSKCSVLRDYMNVDKSDQGTDGGRSTGLEGSKTGVDDVTPASPCPSDASDLPDYINVTSLLLTSAPPIPVRRTDRGESWCDLTREYHGSSLVGCNIGSFYYRCPPYDVLNAYIINDDDMEMRKIEFDRLCTRIRLEGDSYKTCHSCTSFSKPYPSCTSFSKSYHSCTSFPKSYHSCTSFSKSYHSCTSFSMFYHSCTSFSKSYHSCISFSKSYHSCTSFSKSYPSCTSFSMSYHSCTSFSKSYHSCTSSAMYWNVNTEPAPPVLYPPGLSSRGNVNLSEGQHRYISLPGPQLGAPRGTWHISQDNSWGSPLGSRPILAPPTRRQISSGNIVQRPASADNRPNVYISLTIQGLKGTPKLLDITSCRQWCYLGTRSLTGSHKMAAAHCCRNKESENWFSYESKTLMTLVYRRGLVFPVICVLLPARDTSNNCE</sequence>
<evidence type="ECO:0000313" key="4">
    <source>
        <dbReference type="EMBL" id="CAD7453805.1"/>
    </source>
</evidence>
<dbReference type="PANTHER" id="PTHR16267">
    <property type="entry name" value="BANK1/PIK3AP1 FAMILY MEMBER"/>
    <property type="match status" value="1"/>
</dbReference>
<keyword evidence="1" id="KW-0175">Coiled coil</keyword>
<feature type="coiled-coil region" evidence="1">
    <location>
        <begin position="577"/>
        <end position="611"/>
    </location>
</feature>
<evidence type="ECO:0000256" key="1">
    <source>
        <dbReference type="SAM" id="Coils"/>
    </source>
</evidence>
<name>A0A7R9FJS2_9NEOP</name>
<feature type="region of interest" description="Disordered" evidence="2">
    <location>
        <begin position="943"/>
        <end position="978"/>
    </location>
</feature>
<dbReference type="SMART" id="SM01282">
    <property type="entry name" value="DBB"/>
    <property type="match status" value="1"/>
</dbReference>
<dbReference type="GO" id="GO:0005068">
    <property type="term" value="F:transmembrane receptor protein tyrosine kinase adaptor activity"/>
    <property type="evidence" value="ECO:0007669"/>
    <property type="project" value="TreeGrafter"/>
</dbReference>
<reference evidence="4" key="1">
    <citation type="submission" date="2020-11" db="EMBL/GenBank/DDBJ databases">
        <authorList>
            <person name="Tran Van P."/>
        </authorList>
    </citation>
    <scope>NUCLEOTIDE SEQUENCE</scope>
</reference>
<feature type="region of interest" description="Disordered" evidence="2">
    <location>
        <begin position="487"/>
        <end position="543"/>
    </location>
</feature>
<organism evidence="4">
    <name type="scientific">Timema tahoe</name>
    <dbReference type="NCBI Taxonomy" id="61484"/>
    <lineage>
        <taxon>Eukaryota</taxon>
        <taxon>Metazoa</taxon>
        <taxon>Ecdysozoa</taxon>
        <taxon>Arthropoda</taxon>
        <taxon>Hexapoda</taxon>
        <taxon>Insecta</taxon>
        <taxon>Pterygota</taxon>
        <taxon>Neoptera</taxon>
        <taxon>Polyneoptera</taxon>
        <taxon>Phasmatodea</taxon>
        <taxon>Timematodea</taxon>
        <taxon>Timematoidea</taxon>
        <taxon>Timematidae</taxon>
        <taxon>Timema</taxon>
    </lineage>
</organism>
<dbReference type="EMBL" id="OE000431">
    <property type="protein sequence ID" value="CAD7453805.1"/>
    <property type="molecule type" value="Genomic_DNA"/>
</dbReference>
<dbReference type="GO" id="GO:0005104">
    <property type="term" value="F:fibroblast growth factor receptor binding"/>
    <property type="evidence" value="ECO:0007669"/>
    <property type="project" value="TreeGrafter"/>
</dbReference>